<gene>
    <name evidence="7" type="ORF">C1I92_31905</name>
</gene>
<dbReference type="Pfam" id="PF01152">
    <property type="entry name" value="Bac_globin"/>
    <property type="match status" value="1"/>
</dbReference>
<dbReference type="GO" id="GO:0046872">
    <property type="term" value="F:metal ion binding"/>
    <property type="evidence" value="ECO:0007669"/>
    <property type="project" value="UniProtKB-KW"/>
</dbReference>
<feature type="binding site" description="distal binding residue" evidence="5">
    <location>
        <position position="95"/>
    </location>
    <ligand>
        <name>heme</name>
        <dbReference type="ChEBI" id="CHEBI:30413"/>
    </ligand>
    <ligandPart>
        <name>Fe</name>
        <dbReference type="ChEBI" id="CHEBI:18248"/>
    </ligandPart>
</feature>
<accession>A0A2W2BGA7</accession>
<dbReference type="SUPFAM" id="SSF46458">
    <property type="entry name" value="Globin-like"/>
    <property type="match status" value="1"/>
</dbReference>
<keyword evidence="4 5" id="KW-0408">Iron</keyword>
<evidence type="ECO:0000256" key="3">
    <source>
        <dbReference type="ARBA" id="ARBA00022723"/>
    </source>
</evidence>
<evidence type="ECO:0000313" key="7">
    <source>
        <dbReference type="EMBL" id="PZF79294.1"/>
    </source>
</evidence>
<feature type="region of interest" description="Disordered" evidence="6">
    <location>
        <begin position="154"/>
        <end position="182"/>
    </location>
</feature>
<dbReference type="CDD" id="cd14775">
    <property type="entry name" value="TrHb2_O-like"/>
    <property type="match status" value="1"/>
</dbReference>
<dbReference type="AlphaFoldDB" id="A0A2W2BGA7"/>
<protein>
    <submittedName>
        <fullName evidence="7">Oxidoreductase</fullName>
    </submittedName>
</protein>
<keyword evidence="8" id="KW-1185">Reference proteome</keyword>
<reference evidence="7 8" key="1">
    <citation type="submission" date="2018-01" db="EMBL/GenBank/DDBJ databases">
        <title>Draft genome sequence of Jiangella sp. GTF31.</title>
        <authorList>
            <person name="Sahin N."/>
            <person name="Ay H."/>
            <person name="Saygin H."/>
        </authorList>
    </citation>
    <scope>NUCLEOTIDE SEQUENCE [LARGE SCALE GENOMIC DNA]</scope>
    <source>
        <strain evidence="7 8">GTF31</strain>
    </source>
</reference>
<evidence type="ECO:0000256" key="6">
    <source>
        <dbReference type="SAM" id="MobiDB-lite"/>
    </source>
</evidence>
<dbReference type="InterPro" id="IPR009050">
    <property type="entry name" value="Globin-like_sf"/>
</dbReference>
<dbReference type="Proteomes" id="UP000248764">
    <property type="component" value="Unassembled WGS sequence"/>
</dbReference>
<feature type="binding site" description="distal binding residue" evidence="5">
    <location>
        <position position="71"/>
    </location>
    <ligand>
        <name>heme</name>
        <dbReference type="ChEBI" id="CHEBI:30413"/>
    </ligand>
    <ligandPart>
        <name>Fe</name>
        <dbReference type="ChEBI" id="CHEBI:18248"/>
    </ligandPart>
</feature>
<organism evidence="7 8">
    <name type="scientific">Jiangella anatolica</name>
    <dbReference type="NCBI Taxonomy" id="2670374"/>
    <lineage>
        <taxon>Bacteria</taxon>
        <taxon>Bacillati</taxon>
        <taxon>Actinomycetota</taxon>
        <taxon>Actinomycetes</taxon>
        <taxon>Jiangellales</taxon>
        <taxon>Jiangellaceae</taxon>
        <taxon>Jiangella</taxon>
    </lineage>
</organism>
<keyword evidence="3 5" id="KW-0479">Metal-binding</keyword>
<name>A0A2W2BGA7_9ACTN</name>
<evidence type="ECO:0000313" key="8">
    <source>
        <dbReference type="Proteomes" id="UP000248764"/>
    </source>
</evidence>
<comment type="caution">
    <text evidence="7">The sequence shown here is derived from an EMBL/GenBank/DDBJ whole genome shotgun (WGS) entry which is preliminary data.</text>
</comment>
<keyword evidence="2 5" id="KW-0349">Heme</keyword>
<evidence type="ECO:0000256" key="2">
    <source>
        <dbReference type="ARBA" id="ARBA00022617"/>
    </source>
</evidence>
<dbReference type="EMBL" id="POTW01000152">
    <property type="protein sequence ID" value="PZF79294.1"/>
    <property type="molecule type" value="Genomic_DNA"/>
</dbReference>
<proteinExistence type="predicted"/>
<evidence type="ECO:0000256" key="5">
    <source>
        <dbReference type="PIRSR" id="PIRSR601486-1"/>
    </source>
</evidence>
<dbReference type="GO" id="GO:0020037">
    <property type="term" value="F:heme binding"/>
    <property type="evidence" value="ECO:0007669"/>
    <property type="project" value="InterPro"/>
</dbReference>
<dbReference type="InterPro" id="IPR001486">
    <property type="entry name" value="Hemoglobin_trunc"/>
</dbReference>
<dbReference type="Gene3D" id="1.10.490.10">
    <property type="entry name" value="Globins"/>
    <property type="match status" value="1"/>
</dbReference>
<keyword evidence="1" id="KW-0813">Transport</keyword>
<sequence>MAASPPRTTRYVLVRCGPRWWTRGVTVPTLYEWAGGAAALERLFTVFYTHVRADPELSELFRDMDPDHPRHVAAWLGEVFGGPPVYSRERGGHAHMVGKHLGKGITERQRRRWVELLQDAADEAGLPADPEFRAAFAGYVEWGSRMAVLLSQPDVRPGPPEPMPSWTWALPPWQPPDGAAPE</sequence>
<dbReference type="GO" id="GO:0019825">
    <property type="term" value="F:oxygen binding"/>
    <property type="evidence" value="ECO:0007669"/>
    <property type="project" value="InterPro"/>
</dbReference>
<dbReference type="InterPro" id="IPR012292">
    <property type="entry name" value="Globin/Proto"/>
</dbReference>
<evidence type="ECO:0000256" key="1">
    <source>
        <dbReference type="ARBA" id="ARBA00022448"/>
    </source>
</evidence>
<evidence type="ECO:0000256" key="4">
    <source>
        <dbReference type="ARBA" id="ARBA00023004"/>
    </source>
</evidence>